<dbReference type="PROSITE" id="PS51318">
    <property type="entry name" value="TAT"/>
    <property type="match status" value="1"/>
</dbReference>
<accession>A0ABS1L1Y0</accession>
<dbReference type="EMBL" id="JAERRB010000017">
    <property type="protein sequence ID" value="MBL0745547.1"/>
    <property type="molecule type" value="Genomic_DNA"/>
</dbReference>
<proteinExistence type="predicted"/>
<name>A0ABS1L1Y0_9BACT</name>
<feature type="chain" id="PRO_5047446830" evidence="3">
    <location>
        <begin position="33"/>
        <end position="483"/>
    </location>
</feature>
<comment type="caution">
    <text evidence="5">The sequence shown here is derived from an EMBL/GenBank/DDBJ whole genome shotgun (WGS) entry which is preliminary data.</text>
</comment>
<dbReference type="InterPro" id="IPR017850">
    <property type="entry name" value="Alkaline_phosphatase_core_sf"/>
</dbReference>
<dbReference type="CDD" id="cd16155">
    <property type="entry name" value="sulfatase_like"/>
    <property type="match status" value="1"/>
</dbReference>
<dbReference type="Proteomes" id="UP000613030">
    <property type="component" value="Unassembled WGS sequence"/>
</dbReference>
<dbReference type="Gene3D" id="3.40.720.10">
    <property type="entry name" value="Alkaline Phosphatase, subunit A"/>
    <property type="match status" value="1"/>
</dbReference>
<dbReference type="PANTHER" id="PTHR45953">
    <property type="entry name" value="IDURONATE 2-SULFATASE"/>
    <property type="match status" value="1"/>
</dbReference>
<feature type="signal peptide" evidence="3">
    <location>
        <begin position="1"/>
        <end position="32"/>
    </location>
</feature>
<gene>
    <name evidence="5" type="ORF">JI741_30220</name>
</gene>
<dbReference type="PANTHER" id="PTHR45953:SF1">
    <property type="entry name" value="IDURONATE 2-SULFATASE"/>
    <property type="match status" value="1"/>
</dbReference>
<protein>
    <submittedName>
        <fullName evidence="5">Sulfatase-like hydrolase/transferase</fullName>
    </submittedName>
</protein>
<organism evidence="5 6">
    <name type="scientific">Chryseolinea lacunae</name>
    <dbReference type="NCBI Taxonomy" id="2801331"/>
    <lineage>
        <taxon>Bacteria</taxon>
        <taxon>Pseudomonadati</taxon>
        <taxon>Bacteroidota</taxon>
        <taxon>Cytophagia</taxon>
        <taxon>Cytophagales</taxon>
        <taxon>Fulvivirgaceae</taxon>
        <taxon>Chryseolinea</taxon>
    </lineage>
</organism>
<keyword evidence="6" id="KW-1185">Reference proteome</keyword>
<evidence type="ECO:0000313" key="6">
    <source>
        <dbReference type="Proteomes" id="UP000613030"/>
    </source>
</evidence>
<evidence type="ECO:0000313" key="5">
    <source>
        <dbReference type="EMBL" id="MBL0745547.1"/>
    </source>
</evidence>
<sequence>MKNFQHDRRSFLRTMSFAAGALAIPSALHALAARSRKLNVIILLTDDQRFDTIAALWKTQAITPNMDALAKNGTAFTQAHTMGGLSGALCQPSRAMLLTGRTLFNIDRQAKDNQEYSFDIYNNYITLPEYLKKQGYNTVGIGKQHNGTEVYARAFSDGAKVFFGGMSDQYKIPHQDFAADGKYPKERTYFSEGKHSSEIYADETIRFIEKYKTSPFFIYTAFQSPHDPREFPESYKALYDVDKIQLPPNYLPQHPFDNGELNVRDELLAPFPRTEEDTRKQLRDYYAIISHLDAQVGRIVKSVKDNGLENDTIVVLAGDNGLAVGQHGLFGKQSVYEHSLRVPLIIAGPDIPKNQRVDSLCYLTDIYATLAERLEVAVPTSVQSESLNPAIKNPKAVIRPSLYLVYKHYQRGVKKNGFKLIEYNVKGERHTQLFDLTKDPYEITNLATDKTYAAKLGELREELKALRVKHKDNFSPFWDGYEG</sequence>
<dbReference type="RefSeq" id="WP_202016035.1">
    <property type="nucleotide sequence ID" value="NZ_JAERRB010000017.1"/>
</dbReference>
<reference evidence="5 6" key="1">
    <citation type="submission" date="2021-01" db="EMBL/GenBank/DDBJ databases">
        <title>Chryseolinea sp. Jin1 Genome sequencing and assembly.</title>
        <authorList>
            <person name="Kim I."/>
        </authorList>
    </citation>
    <scope>NUCLEOTIDE SEQUENCE [LARGE SCALE GENOMIC DNA]</scope>
    <source>
        <strain evidence="5 6">Jin1</strain>
    </source>
</reference>
<evidence type="ECO:0000256" key="1">
    <source>
        <dbReference type="ARBA" id="ARBA00022723"/>
    </source>
</evidence>
<evidence type="ECO:0000256" key="3">
    <source>
        <dbReference type="SAM" id="SignalP"/>
    </source>
</evidence>
<keyword evidence="1" id="KW-0479">Metal-binding</keyword>
<dbReference type="Pfam" id="PF00884">
    <property type="entry name" value="Sulfatase"/>
    <property type="match status" value="1"/>
</dbReference>
<feature type="domain" description="Sulfatase N-terminal" evidence="4">
    <location>
        <begin position="39"/>
        <end position="374"/>
    </location>
</feature>
<dbReference type="InterPro" id="IPR006311">
    <property type="entry name" value="TAT_signal"/>
</dbReference>
<evidence type="ECO:0000259" key="4">
    <source>
        <dbReference type="Pfam" id="PF00884"/>
    </source>
</evidence>
<dbReference type="InterPro" id="IPR000917">
    <property type="entry name" value="Sulfatase_N"/>
</dbReference>
<keyword evidence="3" id="KW-0732">Signal</keyword>
<keyword evidence="2" id="KW-0378">Hydrolase</keyword>
<dbReference type="SUPFAM" id="SSF53649">
    <property type="entry name" value="Alkaline phosphatase-like"/>
    <property type="match status" value="1"/>
</dbReference>
<evidence type="ECO:0000256" key="2">
    <source>
        <dbReference type="ARBA" id="ARBA00022801"/>
    </source>
</evidence>